<evidence type="ECO:0000256" key="3">
    <source>
        <dbReference type="ARBA" id="ARBA00023125"/>
    </source>
</evidence>
<dbReference type="Gene3D" id="1.10.287.1120">
    <property type="entry name" value="Bipartite methylase S protein"/>
    <property type="match status" value="1"/>
</dbReference>
<comment type="similarity">
    <text evidence="1">Belongs to the type-I restriction system S methylase family.</text>
</comment>
<dbReference type="RefSeq" id="WP_100014634.1">
    <property type="nucleotide sequence ID" value="NZ_CP024728.1"/>
</dbReference>
<evidence type="ECO:0000256" key="2">
    <source>
        <dbReference type="ARBA" id="ARBA00022747"/>
    </source>
</evidence>
<keyword evidence="2" id="KW-0680">Restriction system</keyword>
<dbReference type="AlphaFoldDB" id="A0A2D3LM82"/>
<name>A0A2D3LM82_PREIN</name>
<dbReference type="REBASE" id="225737">
    <property type="entry name" value="S.Pin1949ORF9185P"/>
</dbReference>
<evidence type="ECO:0000313" key="5">
    <source>
        <dbReference type="EMBL" id="ATV31708.1"/>
    </source>
</evidence>
<reference evidence="5 6" key="1">
    <citation type="submission" date="2017-11" db="EMBL/GenBank/DDBJ databases">
        <title>Genome sequencing of Prevotella intermedia KCOM 1949.</title>
        <authorList>
            <person name="Kook J.-K."/>
            <person name="Park S.-N."/>
            <person name="Lim Y.K."/>
        </authorList>
    </citation>
    <scope>NUCLEOTIDE SEQUENCE [LARGE SCALE GENOMIC DNA]</scope>
    <source>
        <strain evidence="5 6">KCOM 1949</strain>
    </source>
</reference>
<dbReference type="EMBL" id="CP024728">
    <property type="protein sequence ID" value="ATV31708.1"/>
    <property type="molecule type" value="Genomic_DNA"/>
</dbReference>
<dbReference type="PANTHER" id="PTHR30408">
    <property type="entry name" value="TYPE-1 RESTRICTION ENZYME ECOKI SPECIFICITY PROTEIN"/>
    <property type="match status" value="1"/>
</dbReference>
<dbReference type="Gene3D" id="3.90.220.20">
    <property type="entry name" value="DNA methylase specificity domains"/>
    <property type="match status" value="2"/>
</dbReference>
<dbReference type="InterPro" id="IPR044946">
    <property type="entry name" value="Restrct_endonuc_typeI_TRD_sf"/>
</dbReference>
<evidence type="ECO:0000259" key="4">
    <source>
        <dbReference type="Pfam" id="PF01420"/>
    </source>
</evidence>
<sequence>MEYVKVKDLGQIVTGNTPSTSDMSNYGDFMPFIKATDIILGSRYTYNTEQGYSEKSYKKYKVNLVPKGSTCIVTIGSIGKKMTQAHTDLFVNQAINAILPYKQFDKDYIYYVSKYAILPQLKIYDSGTTSGRENISKSSFSNIKLFVEENLPKQQKIASILSTYDTLIENNNRRIRLLEQMAENLYKEWFVRFRFPGHEKLENGLPKEWDIRIKDLTQLKSGYAFKSSWFVDEGEAIAKIKDIGETIMDTSSFSYVSKDNCIKAEKFLLTEGDLTIALTGATIGKISIVPKHKGNIYTNQRLGKFFLGKNPIEKLPFLYCLFKQKAMVSNIINLSNSSSAQPNISPEQIESIKILGDKEVINSFNKACKHIFSMILSIHSQNTLLTRQRDLLLPRLMSGKLEVKP</sequence>
<feature type="domain" description="Type I restriction modification DNA specificity" evidence="4">
    <location>
        <begin position="206"/>
        <end position="354"/>
    </location>
</feature>
<dbReference type="CDD" id="cd17278">
    <property type="entry name" value="RMtype1_S_LdeBORF1052P-TRD2-CR2"/>
    <property type="match status" value="1"/>
</dbReference>
<keyword evidence="5" id="KW-0378">Hydrolase</keyword>
<keyword evidence="3" id="KW-0238">DNA-binding</keyword>
<gene>
    <name evidence="5" type="ORF">CTM46_09190</name>
</gene>
<proteinExistence type="inferred from homology"/>
<accession>A0A2D3LM82</accession>
<dbReference type="GO" id="GO:0003677">
    <property type="term" value="F:DNA binding"/>
    <property type="evidence" value="ECO:0007669"/>
    <property type="project" value="UniProtKB-KW"/>
</dbReference>
<dbReference type="PANTHER" id="PTHR30408:SF13">
    <property type="entry name" value="TYPE I RESTRICTION ENZYME HINDI SPECIFICITY SUBUNIT"/>
    <property type="match status" value="1"/>
</dbReference>
<keyword evidence="5" id="KW-0540">Nuclease</keyword>
<dbReference type="InterPro" id="IPR000055">
    <property type="entry name" value="Restrct_endonuc_typeI_TRD"/>
</dbReference>
<protein>
    <submittedName>
        <fullName evidence="5">Restriction endonuclease subunit S</fullName>
    </submittedName>
</protein>
<dbReference type="Proteomes" id="UP000230742">
    <property type="component" value="Chromosome 2"/>
</dbReference>
<evidence type="ECO:0000313" key="6">
    <source>
        <dbReference type="Proteomes" id="UP000230742"/>
    </source>
</evidence>
<evidence type="ECO:0000256" key="1">
    <source>
        <dbReference type="ARBA" id="ARBA00010923"/>
    </source>
</evidence>
<keyword evidence="5" id="KW-0255">Endonuclease</keyword>
<dbReference type="GO" id="GO:0004519">
    <property type="term" value="F:endonuclease activity"/>
    <property type="evidence" value="ECO:0007669"/>
    <property type="project" value="UniProtKB-KW"/>
</dbReference>
<dbReference type="CDD" id="cd17516">
    <property type="entry name" value="RMtype1_S_HinAWORF1578P-TRD2-CR2_like"/>
    <property type="match status" value="1"/>
</dbReference>
<dbReference type="GO" id="GO:0009307">
    <property type="term" value="P:DNA restriction-modification system"/>
    <property type="evidence" value="ECO:0007669"/>
    <property type="project" value="UniProtKB-KW"/>
</dbReference>
<dbReference type="InterPro" id="IPR052021">
    <property type="entry name" value="Type-I_RS_S_subunit"/>
</dbReference>
<dbReference type="Pfam" id="PF01420">
    <property type="entry name" value="Methylase_S"/>
    <property type="match status" value="2"/>
</dbReference>
<feature type="domain" description="Type I restriction modification DNA specificity" evidence="4">
    <location>
        <begin position="2"/>
        <end position="180"/>
    </location>
</feature>
<dbReference type="SUPFAM" id="SSF116734">
    <property type="entry name" value="DNA methylase specificity domain"/>
    <property type="match status" value="2"/>
</dbReference>
<organism evidence="5 6">
    <name type="scientific">Prevotella intermedia</name>
    <dbReference type="NCBI Taxonomy" id="28131"/>
    <lineage>
        <taxon>Bacteria</taxon>
        <taxon>Pseudomonadati</taxon>
        <taxon>Bacteroidota</taxon>
        <taxon>Bacteroidia</taxon>
        <taxon>Bacteroidales</taxon>
        <taxon>Prevotellaceae</taxon>
        <taxon>Prevotella</taxon>
    </lineage>
</organism>